<reference evidence="8" key="1">
    <citation type="submission" date="2018-05" db="EMBL/GenBank/DDBJ databases">
        <authorList>
            <person name="Nie L."/>
        </authorList>
    </citation>
    <scope>NUCLEOTIDE SEQUENCE [LARGE SCALE GENOMIC DNA]</scope>
    <source>
        <strain evidence="8">NL</strain>
    </source>
</reference>
<dbReference type="Pfam" id="PF18962">
    <property type="entry name" value="Por_Secre_tail"/>
    <property type="match status" value="1"/>
</dbReference>
<dbReference type="InterPro" id="IPR026444">
    <property type="entry name" value="Secre_tail"/>
</dbReference>
<dbReference type="Gene3D" id="2.60.40.10">
    <property type="entry name" value="Immunoglobulins"/>
    <property type="match status" value="2"/>
</dbReference>
<evidence type="ECO:0000313" key="7">
    <source>
        <dbReference type="EMBL" id="RAK68273.1"/>
    </source>
</evidence>
<dbReference type="InterPro" id="IPR013783">
    <property type="entry name" value="Ig-like_fold"/>
</dbReference>
<comment type="subcellular location">
    <subcellularLocation>
        <location evidence="1">Secreted</location>
    </subcellularLocation>
</comment>
<gene>
    <name evidence="7" type="ORF">DLM85_09605</name>
</gene>
<accession>A0A328BMC7</accession>
<comment type="caution">
    <text evidence="7">The sequence shown here is derived from an EMBL/GenBank/DDBJ whole genome shotgun (WGS) entry which is preliminary data.</text>
</comment>
<dbReference type="InterPro" id="IPR006633">
    <property type="entry name" value="Carb-bd_sugar_hydrolysis-dom"/>
</dbReference>
<sequence length="2709" mass="270811">MRRQTYKRFSIHSIYFAMKTALRLTIGLLIWLGGTDAVTAQTSPRGATAPAGDLDRPRPVRASSGMPRVSAVTVPSTVVRGSAAGTGARPTALSANDVTVSIANDAGLTEITAPNGTVSGGTTAANRATFNTIPNASTQGTLRAFTADGTTSIVVAAATEYNLATYPRLAFTPVATYSGTINLTYSLRQSGGTVPATSGNANYVIRVSTPPTAQNLTALIMPASFGITPLSQDFVGADSDGSIQSYIVKTLPASGILYITRNAAGATITPAAVTAGQSLTPTQAATLAFDPAAGSFGTMRFTYAAVDNIGLESEPAGYAIPVSKATCGQASALDFATRPTNPAENWAVNGKTVTVDGVTITTGDYTTTTVNGSTSSLSVRAGTNAPGTSLNWESDYGSGTTATQIITFNFSRPLKNFSFTVSDIDQLVGNQANSGWTDELQVDGYAGASGGTAYALTSGDVSLGSNGSNTLLTGNRIRSQNDFNNFGVDGNVLITFPVAIQRVTLRYRNLQTSPADPGGQFIGIHSFSWCSQADLTTSIAPLTSPINAGQQGQFNVSFGNAADQDVANNVVRTVQLPAGLTNVVVVDNGVTIAGAYDAATGLVTYPVLATLASGTTRNSTITFTAPPTGPVSATSTIGSDADENGVTGNNTSSTAIGVNPFIISGTVFEDVNFGGGVGRNYSTANTSATGSGFANNAVQRAGATVELYNSAGALVATTTTNSTGSYSFNAPAAGDYRVRVVNSTVTSLRTGYTSALLPVQTFVYGNVNRVGGEAPEKQDAAANNGSQTLASLTAGTATPQSLVTITASTSGVTGVDFGFNFDVITNTNDAGQGSLRQFLLNSNALANTNLSQTGLTAGLETSIFMIPDGVAHNGLRSGLVNQLTNGAATITLSSALPNITDASTALNGSTQTTNVGNSNAVVTTAGSESTGPEVIVNFGGTDGFATTAANTRVIGMGFTNANTGAGSGSAALRVDAGATSAIIQNNTFYSNGANFRLNNVGGATVSGNISRNALASNSDGIEMTASSNNTITNNQFLNNAGYGIDFISGVSNGNTITGNVFSGNGQNSSNGQTAGIGLRDASSNNIITGNTFTANVGDGISARDGSNNVFSQNSFSANGNLGIDLTTGAAFDGDGVTLNDAGDVDANTAQANGLINFPVITSSTIRNGNLIVQGFARPGVTVELYVADPDGTGFGEGQTFFNSFVEGSTADTNAGTGSYSGLINGRNQGTDNTNRFTVTIALSSLTAAQRTALTAAGAQLTALATLTTNTGGNYGTSEFSGNSPVFNAPVAINDAGTTAPATAITLTVTTNDQNSIDPATVALNGLAAGSTTAVSVTGGTFQFLSNGQVQFTPTAGFTGIATVPYTVNNTSGVTSNTAFITVDVRNPSIDLSTTITAPANNTAINAGAALTYVVVATNGTATAASTVVETLQLPAGLTTNGGTVTITGGQNFASASYSNATGLVTIPVGTLAGNSSQTYNVAVSAMPGTGPVTATANISGAVTETNTANNAVATTVTINPRYDVATTITGPATGVVRGNEITYTVTTSNLSTTAGSVSPAPNVVQVVQLPTGLTGVFASNGGTYNSTDGKVTFPAIGSLPVGQTVVNSISFAAPGANFTVPSATVTAGASNDNAGDLNSPSAGTNNNTAYLNNLASTAAVTTVAPSSSQVNVYTNISSSATNVAPNASVTLTVTASNAGPATATAVTETLQLPAGLTGVTVSNSGSYNPNTGLVTFTSFGDLAPAGSASATVTFNAPAQGFVLASATVMTTATDLVPADNLAQIKVEVAPVANVATTLAGPTTVVPGQTATYTVTTSSLGEATAVGVVQTVSLPAGLTGVTVSGGSYNPNTGLVTFSAGALSKGTTQTNSISFTVPAGATNYSAVANVSTTTPETVLTNNAATVATTVQQTADLVERVSGPSTAGVGSAVTYTVTTTNNGPSAAASVVPTLQLPAGLGTVVVTGGGSYDNASGLVTFSTVATLLSGTSTTNTATFIMPDASSVNGLARATSATAEANLDNNFASVATAGATPGAGTANVGTTIATGNTLVAPNTQMGIVANFTNASGSSPATNVTLGLQLPAGLTGVTVSGGSGGSYNPTTGLVTWDSPGTINGGATLTGYQVVFNSPSNGGTFTATSFISSATPETTLANNANSLTVTVAPSADVATGISGPTTTQPGATVTYAVTTLNNGVSAASSTQTVRIPDTATNIVVPSGSSQAAPAGGFITITFPAISNQPSGAAGQVTNYVSFTAPSAAYSVSAALTPGTTDGDNAGNNSASISTSINRAPVAYNVVNALQTPEANTAAALLISPLVATDADGNTLTYTITAVPASTVGQLFIGSSTTPLAANATVTAAQINTLRFDPAAGFIGNAFFSYTATDNATAPATSNTAIYTIAVGQDVNSAYASAPNRGGSASNYSNGDLIGYLFDANSARYAGTGTFYNTSVANGTLISGADTGVRTTTTDAAGTTQLNTLGLTLDPATGEIRVTNRNLLRGGSYTINVTTVDANGGTNTQAVTFSIGFGPLPVTLVEFTAKAQGDAALLTWKTAQEKDNDHFDVERSIDGLHFEKVGQVAGHGNSTVQQQYSFTDQGASRLAGTVYYRLQQVDTDGTTTASEAKVVSFGKTAAVELTLFPNPASETLNVRLAGAAGISQVTVYSTTGALVLQGKLAGALSTAFDVRALPAGTYLVKVLAANGQSRISRFVKY</sequence>
<proteinExistence type="predicted"/>
<dbReference type="NCBIfam" id="TIGR04183">
    <property type="entry name" value="Por_Secre_tail"/>
    <property type="match status" value="1"/>
</dbReference>
<keyword evidence="2" id="KW-0964">Secreted</keyword>
<dbReference type="InterPro" id="IPR022441">
    <property type="entry name" value="Para_beta_helix_rpt-2"/>
</dbReference>
<feature type="compositionally biased region" description="Polar residues" evidence="5">
    <location>
        <begin position="622"/>
        <end position="638"/>
    </location>
</feature>
<dbReference type="InterPro" id="IPR047589">
    <property type="entry name" value="DUF11_rpt"/>
</dbReference>
<protein>
    <recommendedName>
        <fullName evidence="6">Carbohydrate-binding/sugar hydrolysis domain-containing protein</fullName>
    </recommendedName>
</protein>
<evidence type="ECO:0000256" key="5">
    <source>
        <dbReference type="SAM" id="MobiDB-lite"/>
    </source>
</evidence>
<feature type="region of interest" description="Disordered" evidence="5">
    <location>
        <begin position="41"/>
        <end position="69"/>
    </location>
</feature>
<evidence type="ECO:0000256" key="3">
    <source>
        <dbReference type="ARBA" id="ARBA00022729"/>
    </source>
</evidence>
<name>A0A328BMC7_9BACT</name>
<dbReference type="InterPro" id="IPR006626">
    <property type="entry name" value="PbH1"/>
</dbReference>
<dbReference type="SUPFAM" id="SSF51126">
    <property type="entry name" value="Pectin lyase-like"/>
    <property type="match status" value="1"/>
</dbReference>
<keyword evidence="8" id="KW-1185">Reference proteome</keyword>
<dbReference type="SUPFAM" id="SSF49478">
    <property type="entry name" value="Cna protein B-type domain"/>
    <property type="match status" value="1"/>
</dbReference>
<dbReference type="InterPro" id="IPR011050">
    <property type="entry name" value="Pectin_lyase_fold/virulence"/>
</dbReference>
<evidence type="ECO:0000259" key="6">
    <source>
        <dbReference type="SMART" id="SM00722"/>
    </source>
</evidence>
<evidence type="ECO:0000256" key="4">
    <source>
        <dbReference type="ARBA" id="ARBA00022737"/>
    </source>
</evidence>
<dbReference type="NCBIfam" id="TIGR03804">
    <property type="entry name" value="para_beta_helix"/>
    <property type="match status" value="2"/>
</dbReference>
<organism evidence="7 8">
    <name type="scientific">Hymenobacter edaphi</name>
    <dbReference type="NCBI Taxonomy" id="2211146"/>
    <lineage>
        <taxon>Bacteria</taxon>
        <taxon>Pseudomonadati</taxon>
        <taxon>Bacteroidota</taxon>
        <taxon>Cytophagia</taxon>
        <taxon>Cytophagales</taxon>
        <taxon>Hymenobacteraceae</taxon>
        <taxon>Hymenobacter</taxon>
    </lineage>
</organism>
<keyword evidence="4" id="KW-0677">Repeat</keyword>
<dbReference type="Proteomes" id="UP000248553">
    <property type="component" value="Unassembled WGS sequence"/>
</dbReference>
<dbReference type="Pfam" id="PF17210">
    <property type="entry name" value="SdrD_B"/>
    <property type="match status" value="1"/>
</dbReference>
<feature type="region of interest" description="Disordered" evidence="5">
    <location>
        <begin position="622"/>
        <end position="644"/>
    </location>
</feature>
<evidence type="ECO:0000256" key="2">
    <source>
        <dbReference type="ARBA" id="ARBA00022525"/>
    </source>
</evidence>
<evidence type="ECO:0000313" key="8">
    <source>
        <dbReference type="Proteomes" id="UP000248553"/>
    </source>
</evidence>
<dbReference type="Pfam" id="PF17963">
    <property type="entry name" value="Big_9"/>
    <property type="match status" value="2"/>
</dbReference>
<feature type="domain" description="Carbohydrate-binding/sugar hydrolysis" evidence="6">
    <location>
        <begin position="940"/>
        <end position="1103"/>
    </location>
</feature>
<keyword evidence="3" id="KW-0732">Signal</keyword>
<dbReference type="GO" id="GO:0005576">
    <property type="term" value="C:extracellular region"/>
    <property type="evidence" value="ECO:0007669"/>
    <property type="project" value="UniProtKB-SubCell"/>
</dbReference>
<evidence type="ECO:0000256" key="1">
    <source>
        <dbReference type="ARBA" id="ARBA00004613"/>
    </source>
</evidence>
<dbReference type="Pfam" id="PF13229">
    <property type="entry name" value="Beta_helix"/>
    <property type="match status" value="1"/>
</dbReference>
<dbReference type="InterPro" id="IPR033764">
    <property type="entry name" value="Sdr_B"/>
</dbReference>
<dbReference type="InterPro" id="IPR039448">
    <property type="entry name" value="Beta_helix"/>
</dbReference>
<dbReference type="SMART" id="SM00722">
    <property type="entry name" value="CASH"/>
    <property type="match status" value="1"/>
</dbReference>
<dbReference type="Pfam" id="PF01345">
    <property type="entry name" value="DUF11"/>
    <property type="match status" value="6"/>
</dbReference>
<dbReference type="NCBIfam" id="TIGR01451">
    <property type="entry name" value="B_ant_repeat"/>
    <property type="match status" value="1"/>
</dbReference>
<dbReference type="EMBL" id="QHKM01000002">
    <property type="protein sequence ID" value="RAK68273.1"/>
    <property type="molecule type" value="Genomic_DNA"/>
</dbReference>
<dbReference type="InterPro" id="IPR001434">
    <property type="entry name" value="OmcB-like_DUF11"/>
</dbReference>
<dbReference type="SMART" id="SM00710">
    <property type="entry name" value="PbH1"/>
    <property type="match status" value="9"/>
</dbReference>